<dbReference type="RefSeq" id="WP_171362382.1">
    <property type="nucleotide sequence ID" value="NZ_VTXC01000106.1"/>
</dbReference>
<gene>
    <name evidence="1" type="ORF">F0225_19195</name>
</gene>
<evidence type="ECO:0000313" key="1">
    <source>
        <dbReference type="EMBL" id="NOH73439.1"/>
    </source>
</evidence>
<dbReference type="Proteomes" id="UP000565719">
    <property type="component" value="Unassembled WGS sequence"/>
</dbReference>
<accession>A0A7Y4A410</accession>
<sequence length="256" mass="28821">MINKKSTSKFTFTLIELKGRVKEKYPNLTLAILCQNDNIDWQKILSALRDTQYFSPGEEVYFPEAQFRWSLTSDFDGPLKSDIYSNQYDAKDIQNPIQKLTEGVEIFIVERNLGFDTDLPVFDLDDEDRKSLIEMSQGTNWILASDESVIGKVYPTCPELIAYKQTKGDVKTGVVSTGVCYCKNDTDAINKAILASSYFAQSTLPHKRAQMSANLVTESVAQSALDNLALLFERKALRNKVQPVSADLMSIEESND</sequence>
<reference evidence="1 2" key="1">
    <citation type="submission" date="2019-09" db="EMBL/GenBank/DDBJ databases">
        <title>Draft genome sequencing and comparative genomics of hatchery-associated Vibrios.</title>
        <authorList>
            <person name="Kehlet-Delgado H."/>
            <person name="Mueller R.S."/>
        </authorList>
    </citation>
    <scope>NUCLEOTIDE SEQUENCE [LARGE SCALE GENOMIC DNA]</scope>
    <source>
        <strain evidence="1 2">99-46-Y</strain>
    </source>
</reference>
<dbReference type="EMBL" id="VTXC01000106">
    <property type="protein sequence ID" value="NOH73439.1"/>
    <property type="molecule type" value="Genomic_DNA"/>
</dbReference>
<protein>
    <submittedName>
        <fullName evidence="1">Uncharacterized protein</fullName>
    </submittedName>
</protein>
<name>A0A7Y4A410_9VIBR</name>
<organism evidence="1 2">
    <name type="scientific">Vibrio pectenicida</name>
    <dbReference type="NCBI Taxonomy" id="62763"/>
    <lineage>
        <taxon>Bacteria</taxon>
        <taxon>Pseudomonadati</taxon>
        <taxon>Pseudomonadota</taxon>
        <taxon>Gammaproteobacteria</taxon>
        <taxon>Vibrionales</taxon>
        <taxon>Vibrionaceae</taxon>
        <taxon>Vibrio</taxon>
    </lineage>
</organism>
<evidence type="ECO:0000313" key="2">
    <source>
        <dbReference type="Proteomes" id="UP000565719"/>
    </source>
</evidence>
<dbReference type="AlphaFoldDB" id="A0A7Y4A410"/>
<comment type="caution">
    <text evidence="1">The sequence shown here is derived from an EMBL/GenBank/DDBJ whole genome shotgun (WGS) entry which is preliminary data.</text>
</comment>
<proteinExistence type="predicted"/>